<accession>A0A8S5NRV6</accession>
<evidence type="ECO:0000256" key="1">
    <source>
        <dbReference type="SAM" id="Coils"/>
    </source>
</evidence>
<dbReference type="EMBL" id="BK015224">
    <property type="protein sequence ID" value="DAD96771.1"/>
    <property type="molecule type" value="Genomic_DNA"/>
</dbReference>
<feature type="coiled-coil region" evidence="1">
    <location>
        <begin position="45"/>
        <end position="72"/>
    </location>
</feature>
<organism evidence="2">
    <name type="scientific">Podoviridae sp. ctdDI2</name>
    <dbReference type="NCBI Taxonomy" id="2826567"/>
    <lineage>
        <taxon>Viruses</taxon>
        <taxon>Duplodnaviria</taxon>
        <taxon>Heunggongvirae</taxon>
        <taxon>Uroviricota</taxon>
        <taxon>Caudoviricetes</taxon>
    </lineage>
</organism>
<protein>
    <submittedName>
        <fullName evidence="2">Uncharacterized protein</fullName>
    </submittedName>
</protein>
<keyword evidence="1" id="KW-0175">Coiled coil</keyword>
<proteinExistence type="predicted"/>
<evidence type="ECO:0000313" key="2">
    <source>
        <dbReference type="EMBL" id="DAD96771.1"/>
    </source>
</evidence>
<sequence>MNKFNFIQIYADKVEVDTQDQSVVLSGVDPAQVVAEFGIHALLEEMELSDIMDFVDEQMKELKENYEDEKANRQ</sequence>
<reference evidence="2" key="1">
    <citation type="journal article" date="2021" name="Proc. Natl. Acad. Sci. U.S.A.">
        <title>A Catalog of Tens of Thousands of Viruses from Human Metagenomes Reveals Hidden Associations with Chronic Diseases.</title>
        <authorList>
            <person name="Tisza M.J."/>
            <person name="Buck C.B."/>
        </authorList>
    </citation>
    <scope>NUCLEOTIDE SEQUENCE</scope>
    <source>
        <strain evidence="2">CtdDI2</strain>
    </source>
</reference>
<name>A0A8S5NRV6_9CAUD</name>